<keyword evidence="2" id="KW-1185">Reference proteome</keyword>
<dbReference type="RefSeq" id="WP_406579625.1">
    <property type="nucleotide sequence ID" value="NZ_JBJHQH010000003.1"/>
</dbReference>
<dbReference type="EMBL" id="JBJHQH010000003">
    <property type="protein sequence ID" value="MFK9090941.1"/>
    <property type="molecule type" value="Genomic_DNA"/>
</dbReference>
<dbReference type="Proteomes" id="UP001623041">
    <property type="component" value="Unassembled WGS sequence"/>
</dbReference>
<gene>
    <name evidence="1" type="ORF">ACJEBI_05545</name>
</gene>
<name>A0ABW8RBX5_9BACI</name>
<reference evidence="1 2" key="1">
    <citation type="submission" date="2024-11" db="EMBL/GenBank/DDBJ databases">
        <authorList>
            <person name="Lucas J.A."/>
        </authorList>
    </citation>
    <scope>NUCLEOTIDE SEQUENCE [LARGE SCALE GENOMIC DNA]</scope>
    <source>
        <strain evidence="1 2">Z 5.4</strain>
    </source>
</reference>
<organism evidence="1 2">
    <name type="scientific">Bacillus salipaludis</name>
    <dbReference type="NCBI Taxonomy" id="2547811"/>
    <lineage>
        <taxon>Bacteria</taxon>
        <taxon>Bacillati</taxon>
        <taxon>Bacillota</taxon>
        <taxon>Bacilli</taxon>
        <taxon>Bacillales</taxon>
        <taxon>Bacillaceae</taxon>
        <taxon>Bacillus</taxon>
    </lineage>
</organism>
<sequence length="42" mass="5049">MKSLTKNAKKKKIIHSEQIETKRKKTYKDYWNEIIKALIATK</sequence>
<accession>A0ABW8RBX5</accession>
<evidence type="ECO:0000313" key="1">
    <source>
        <dbReference type="EMBL" id="MFK9090941.1"/>
    </source>
</evidence>
<evidence type="ECO:0000313" key="2">
    <source>
        <dbReference type="Proteomes" id="UP001623041"/>
    </source>
</evidence>
<comment type="caution">
    <text evidence="1">The sequence shown here is derived from an EMBL/GenBank/DDBJ whole genome shotgun (WGS) entry which is preliminary data.</text>
</comment>
<proteinExistence type="predicted"/>
<evidence type="ECO:0008006" key="3">
    <source>
        <dbReference type="Google" id="ProtNLM"/>
    </source>
</evidence>
<protein>
    <recommendedName>
        <fullName evidence="3">DUF3983 domain-containing protein</fullName>
    </recommendedName>
</protein>